<protein>
    <recommendedName>
        <fullName evidence="4">indole-3-glycerol-phosphate synthase</fullName>
        <ecNumber evidence="4">4.1.1.48</ecNumber>
    </recommendedName>
</protein>
<organism evidence="11 12">
    <name type="scientific">Gleimia europaea ACS-120-V-Col10b</name>
    <dbReference type="NCBI Taxonomy" id="883069"/>
    <lineage>
        <taxon>Bacteria</taxon>
        <taxon>Bacillati</taxon>
        <taxon>Actinomycetota</taxon>
        <taxon>Actinomycetes</taxon>
        <taxon>Actinomycetales</taxon>
        <taxon>Actinomycetaceae</taxon>
        <taxon>Gleimia</taxon>
    </lineage>
</organism>
<dbReference type="PANTHER" id="PTHR22854:SF2">
    <property type="entry name" value="INDOLE-3-GLYCEROL-PHOSPHATE SYNTHASE"/>
    <property type="match status" value="1"/>
</dbReference>
<evidence type="ECO:0000256" key="6">
    <source>
        <dbReference type="ARBA" id="ARBA00022793"/>
    </source>
</evidence>
<dbReference type="InterPro" id="IPR013798">
    <property type="entry name" value="Indole-3-glycerol_P_synth_dom"/>
</dbReference>
<evidence type="ECO:0000259" key="10">
    <source>
        <dbReference type="Pfam" id="PF00218"/>
    </source>
</evidence>
<dbReference type="NCBIfam" id="NF001369">
    <property type="entry name" value="PRK00278.1-1"/>
    <property type="match status" value="1"/>
</dbReference>
<dbReference type="InterPro" id="IPR013785">
    <property type="entry name" value="Aldolase_TIM"/>
</dbReference>
<comment type="caution">
    <text evidence="11">The sequence shown here is derived from an EMBL/GenBank/DDBJ whole genome shotgun (WGS) entry which is preliminary data.</text>
</comment>
<evidence type="ECO:0000256" key="1">
    <source>
        <dbReference type="ARBA" id="ARBA00001633"/>
    </source>
</evidence>
<dbReference type="FunFam" id="3.20.20.70:FF:000024">
    <property type="entry name" value="Indole-3-glycerol phosphate synthase"/>
    <property type="match status" value="1"/>
</dbReference>
<evidence type="ECO:0000256" key="3">
    <source>
        <dbReference type="ARBA" id="ARBA00008737"/>
    </source>
</evidence>
<comment type="catalytic activity">
    <reaction evidence="1">
        <text>1-(2-carboxyphenylamino)-1-deoxy-D-ribulose 5-phosphate + H(+) = (1S,2R)-1-C-(indol-3-yl)glycerol 3-phosphate + CO2 + H2O</text>
        <dbReference type="Rhea" id="RHEA:23476"/>
        <dbReference type="ChEBI" id="CHEBI:15377"/>
        <dbReference type="ChEBI" id="CHEBI:15378"/>
        <dbReference type="ChEBI" id="CHEBI:16526"/>
        <dbReference type="ChEBI" id="CHEBI:58613"/>
        <dbReference type="ChEBI" id="CHEBI:58866"/>
        <dbReference type="EC" id="4.1.1.48"/>
    </reaction>
</comment>
<evidence type="ECO:0000313" key="11">
    <source>
        <dbReference type="EMBL" id="EPD30530.1"/>
    </source>
</evidence>
<keyword evidence="9" id="KW-0456">Lyase</keyword>
<dbReference type="EC" id="4.1.1.48" evidence="4"/>
<evidence type="ECO:0000256" key="8">
    <source>
        <dbReference type="ARBA" id="ARBA00023141"/>
    </source>
</evidence>
<dbReference type="RefSeq" id="WP_016443642.1">
    <property type="nucleotide sequence ID" value="NZ_KE150266.1"/>
</dbReference>
<feature type="domain" description="Indole-3-glycerol phosphate synthase" evidence="10">
    <location>
        <begin position="4"/>
        <end position="255"/>
    </location>
</feature>
<evidence type="ECO:0000256" key="2">
    <source>
        <dbReference type="ARBA" id="ARBA00004696"/>
    </source>
</evidence>
<comment type="similarity">
    <text evidence="3">Belongs to the TrpC family.</text>
</comment>
<dbReference type="GO" id="GO:0004425">
    <property type="term" value="F:indole-3-glycerol-phosphate synthase activity"/>
    <property type="evidence" value="ECO:0007669"/>
    <property type="project" value="UniProtKB-EC"/>
</dbReference>
<dbReference type="AlphaFoldDB" id="A0A9W5VW61"/>
<dbReference type="Gene3D" id="3.20.20.70">
    <property type="entry name" value="Aldolase class I"/>
    <property type="match status" value="1"/>
</dbReference>
<keyword evidence="8" id="KW-0057">Aromatic amino acid biosynthesis</keyword>
<dbReference type="PANTHER" id="PTHR22854">
    <property type="entry name" value="TRYPTOPHAN BIOSYNTHESIS PROTEIN"/>
    <property type="match status" value="1"/>
</dbReference>
<dbReference type="EMBL" id="AGWN01000001">
    <property type="protein sequence ID" value="EPD30530.1"/>
    <property type="molecule type" value="Genomic_DNA"/>
</dbReference>
<dbReference type="CDD" id="cd00331">
    <property type="entry name" value="IGPS"/>
    <property type="match status" value="1"/>
</dbReference>
<evidence type="ECO:0000256" key="5">
    <source>
        <dbReference type="ARBA" id="ARBA00022605"/>
    </source>
</evidence>
<evidence type="ECO:0000256" key="7">
    <source>
        <dbReference type="ARBA" id="ARBA00022822"/>
    </source>
</evidence>
<proteinExistence type="inferred from homology"/>
<evidence type="ECO:0000313" key="12">
    <source>
        <dbReference type="Proteomes" id="UP000014387"/>
    </source>
</evidence>
<dbReference type="Proteomes" id="UP000014387">
    <property type="component" value="Unassembled WGS sequence"/>
</dbReference>
<accession>A0A9W5VW61</accession>
<keyword evidence="12" id="KW-1185">Reference proteome</keyword>
<reference evidence="11 12" key="1">
    <citation type="submission" date="2013-05" db="EMBL/GenBank/DDBJ databases">
        <title>The Genome Sequence of Actinomyces europaeus ACS-120-V-COL10B.</title>
        <authorList>
            <consortium name="The Broad Institute Genomics Platform"/>
            <person name="Earl A."/>
            <person name="Ward D."/>
            <person name="Feldgarden M."/>
            <person name="Gevers D."/>
            <person name="Saerens B."/>
            <person name="Vaneechoutte M."/>
            <person name="Walker B."/>
            <person name="Young S."/>
            <person name="Zeng Q."/>
            <person name="Gargeya S."/>
            <person name="Fitzgerald M."/>
            <person name="Haas B."/>
            <person name="Abouelleil A."/>
            <person name="Allen A.W."/>
            <person name="Alvarado L."/>
            <person name="Arachchi H.M."/>
            <person name="Berlin A.M."/>
            <person name="Chapman S.B."/>
            <person name="Gainer-Dewar J."/>
            <person name="Goldberg J."/>
            <person name="Griggs A."/>
            <person name="Gujja S."/>
            <person name="Hansen M."/>
            <person name="Howarth C."/>
            <person name="Imamovic A."/>
            <person name="Ireland A."/>
            <person name="Larimer J."/>
            <person name="McCowan C."/>
            <person name="Murphy C."/>
            <person name="Pearson M."/>
            <person name="Poon T.W."/>
            <person name="Priest M."/>
            <person name="Roberts A."/>
            <person name="Saif S."/>
            <person name="Shea T."/>
            <person name="Sisk P."/>
            <person name="Sykes S."/>
            <person name="Wortman J."/>
            <person name="Nusbaum C."/>
            <person name="Birren B."/>
        </authorList>
    </citation>
    <scope>NUCLEOTIDE SEQUENCE [LARGE SCALE GENOMIC DNA]</scope>
    <source>
        <strain evidence="11 12">ACS-120-V-Col10b</strain>
    </source>
</reference>
<dbReference type="SUPFAM" id="SSF51366">
    <property type="entry name" value="Ribulose-phoshate binding barrel"/>
    <property type="match status" value="1"/>
</dbReference>
<evidence type="ECO:0000256" key="4">
    <source>
        <dbReference type="ARBA" id="ARBA00012362"/>
    </source>
</evidence>
<keyword evidence="7" id="KW-0822">Tryptophan biosynthesis</keyword>
<dbReference type="InterPro" id="IPR045186">
    <property type="entry name" value="Indole-3-glycerol_P_synth"/>
</dbReference>
<keyword evidence="5" id="KW-0028">Amino-acid biosynthesis</keyword>
<dbReference type="InterPro" id="IPR011060">
    <property type="entry name" value="RibuloseP-bd_barrel"/>
</dbReference>
<dbReference type="GO" id="GO:0000162">
    <property type="term" value="P:L-tryptophan biosynthetic process"/>
    <property type="evidence" value="ECO:0007669"/>
    <property type="project" value="UniProtKB-KW"/>
</dbReference>
<comment type="pathway">
    <text evidence="2">Amino-acid biosynthesis; L-tryptophan biosynthesis; L-tryptophan from chorismate: step 4/5.</text>
</comment>
<dbReference type="GO" id="GO:0004640">
    <property type="term" value="F:phosphoribosylanthranilate isomerase activity"/>
    <property type="evidence" value="ECO:0007669"/>
    <property type="project" value="TreeGrafter"/>
</dbReference>
<dbReference type="Pfam" id="PF00218">
    <property type="entry name" value="IGPS"/>
    <property type="match status" value="1"/>
</dbReference>
<sequence>MSVLESVLADVRAELAHREQRVSLEDMKRRALQAQSPRDALGALKGPGAVTIMAEIKRRNLRDGYIAPIPDPGALARQYVDGGATMVACVTENRHFDGSLADLQAVRRAIDLPILRKDYIISPYQIHESRAYGADMVLLFAALLDQPHLRGFIERIESLGMSALVEVDSRVEAVRALDAGAKAIGVNARNLHNLKIDRSNFDEIVDVIPSDVIAVAQSGVRDPRDVFVYARAGADSVLVGKSLVSASDPRALVAEMVSAAQHPALLADRKKRIQQGIHERQVELYQAH</sequence>
<evidence type="ECO:0000256" key="9">
    <source>
        <dbReference type="ARBA" id="ARBA00023239"/>
    </source>
</evidence>
<keyword evidence="6" id="KW-0210">Decarboxylase</keyword>
<gene>
    <name evidence="11" type="ORF">HMPREF9238_00275</name>
</gene>
<name>A0A9W5VW61_9ACTO</name>
<dbReference type="OrthoDB" id="9804217at2"/>